<reference evidence="1" key="1">
    <citation type="submission" date="2024-12" db="EMBL/GenBank/DDBJ databases">
        <authorList>
            <person name="Wu N."/>
        </authorList>
    </citation>
    <scope>NUCLEOTIDE SEQUENCE</scope>
    <source>
        <strain evidence="1">P15</strain>
    </source>
</reference>
<protein>
    <submittedName>
        <fullName evidence="1">Tyrosine-type recombinase/integrase</fullName>
    </submittedName>
</protein>
<accession>A0ACC7P0Z0</accession>
<organism evidence="1 2">
    <name type="scientific">Paenibacillus mesotrionivorans</name>
    <dbReference type="NCBI Taxonomy" id="3160968"/>
    <lineage>
        <taxon>Bacteria</taxon>
        <taxon>Bacillati</taxon>
        <taxon>Bacillota</taxon>
        <taxon>Bacilli</taxon>
        <taxon>Bacillales</taxon>
        <taxon>Paenibacillaceae</taxon>
        <taxon>Paenibacillus</taxon>
    </lineage>
</organism>
<keyword evidence="2" id="KW-1185">Reference proteome</keyword>
<evidence type="ECO:0000313" key="2">
    <source>
        <dbReference type="Proteomes" id="UP001631969"/>
    </source>
</evidence>
<gene>
    <name evidence="1" type="ORF">ACI1P1_06590</name>
</gene>
<dbReference type="Proteomes" id="UP001631969">
    <property type="component" value="Unassembled WGS sequence"/>
</dbReference>
<evidence type="ECO:0000313" key="1">
    <source>
        <dbReference type="EMBL" id="MFM9327972.1"/>
    </source>
</evidence>
<name>A0ACC7P0Z0_9BACL</name>
<proteinExistence type="predicted"/>
<dbReference type="EMBL" id="JBJURJ010000003">
    <property type="protein sequence ID" value="MFM9327972.1"/>
    <property type="molecule type" value="Genomic_DNA"/>
</dbReference>
<sequence length="315" mass="36621">MDYKEKRKLLLEMKEAKAELKFPEAINLFIKSRKMKNLTESTVSSYHQVLTGFARFLESIEVSTLKAVIVEDVQEFIQSRLDEGNSAPTINKYIRSIRAFFNYLHSVGYITENPMEFIDNMVEEKRMPRTLNHEQVTALLNVPDRGSPIGYRNYVFLLLLLDTGIRLDEALSIRNHDIFWKERTIKVFGKSRIERTVPFGDFFNTHLIQYAELRPESDSTIFFLNIEGKPLKRRTIQEEITEYGAQAKIKGVRVSCHTLRYTFARNYVINGADTVSFMKIMGHKSLHMAQLYAEMFQADIKKQHSKFSPVNSILS</sequence>
<comment type="caution">
    <text evidence="1">The sequence shown here is derived from an EMBL/GenBank/DDBJ whole genome shotgun (WGS) entry which is preliminary data.</text>
</comment>